<dbReference type="AlphaFoldDB" id="A0A268S414"/>
<dbReference type="PANTHER" id="PTHR36435">
    <property type="entry name" value="SLR1288 PROTEIN"/>
    <property type="match status" value="1"/>
</dbReference>
<dbReference type="Proteomes" id="UP000216133">
    <property type="component" value="Unassembled WGS sequence"/>
</dbReference>
<accession>A0A268S414</accession>
<proteinExistence type="predicted"/>
<dbReference type="GO" id="GO:0008237">
    <property type="term" value="F:metallopeptidase activity"/>
    <property type="evidence" value="ECO:0007669"/>
    <property type="project" value="UniProtKB-KW"/>
</dbReference>
<feature type="transmembrane region" description="Helical" evidence="1">
    <location>
        <begin position="144"/>
        <end position="165"/>
    </location>
</feature>
<keyword evidence="1" id="KW-1133">Transmembrane helix</keyword>
<protein>
    <submittedName>
        <fullName evidence="4">CPBP family intramembrane metalloprotease</fullName>
    </submittedName>
</protein>
<keyword evidence="4" id="KW-0482">Metalloprotease</keyword>
<sequence>MLFHGMINTYELPIKGNGVLLMPTTKKPLKVRQIERMKEKEYSKTYLQRKQERQEEPNNYPLTRLILIKDFFRTPDLYKAIGFFFSIQIIIAVIAAGVNHPKYAGALNLLAIILGIVIVTLSIRTINRRQRLDPTRRKFKLSRVLFITTVMLIALFLVTYFYSLIGITMSAQPNQMSLNLLFTIYPVAMVFTVLFVSPIIEELVFRELLPFATGPSYLSFVIASLIFIALHAPYGIMGWTSYGILAAGFLYARLKDNNVYTAIAVHMIWNALALIV</sequence>
<feature type="domain" description="CAAX prenyl protease 2/Lysostaphin resistance protein A-like" evidence="2">
    <location>
        <begin position="186"/>
        <end position="272"/>
    </location>
</feature>
<evidence type="ECO:0000313" key="6">
    <source>
        <dbReference type="Proteomes" id="UP000216207"/>
    </source>
</evidence>
<dbReference type="GO" id="GO:0006508">
    <property type="term" value="P:proteolysis"/>
    <property type="evidence" value="ECO:0007669"/>
    <property type="project" value="UniProtKB-KW"/>
</dbReference>
<feature type="transmembrane region" description="Helical" evidence="1">
    <location>
        <begin position="177"/>
        <end position="196"/>
    </location>
</feature>
<dbReference type="PANTHER" id="PTHR36435:SF1">
    <property type="entry name" value="CAAX AMINO TERMINAL PROTEASE FAMILY PROTEIN"/>
    <property type="match status" value="1"/>
</dbReference>
<name>A0A268S414_SHOCL</name>
<feature type="transmembrane region" description="Helical" evidence="1">
    <location>
        <begin position="77"/>
        <end position="97"/>
    </location>
</feature>
<gene>
    <name evidence="4" type="ORF">CHH61_03945</name>
    <name evidence="3" type="ORF">CHH72_16730</name>
</gene>
<dbReference type="InterPro" id="IPR036259">
    <property type="entry name" value="MFS_trans_sf"/>
</dbReference>
<reference evidence="5 6" key="1">
    <citation type="submission" date="2017-07" db="EMBL/GenBank/DDBJ databases">
        <title>Isolation and whole genome analysis of endospore-forming bacteria from heroin.</title>
        <authorList>
            <person name="Kalinowski J."/>
            <person name="Ahrens B."/>
            <person name="Al-Dilaimi A."/>
            <person name="Winkler A."/>
            <person name="Wibberg D."/>
            <person name="Schleenbecker U."/>
            <person name="Ruckert C."/>
            <person name="Wolfel R."/>
            <person name="Grass G."/>
        </authorList>
    </citation>
    <scope>NUCLEOTIDE SEQUENCE [LARGE SCALE GENOMIC DNA]</scope>
    <source>
        <strain evidence="4 5">7523-2</strain>
        <strain evidence="3 6">7539</strain>
    </source>
</reference>
<keyword evidence="4" id="KW-0378">Hydrolase</keyword>
<dbReference type="EMBL" id="NPBS01000018">
    <property type="protein sequence ID" value="PAF27288.1"/>
    <property type="molecule type" value="Genomic_DNA"/>
</dbReference>
<comment type="caution">
    <text evidence="4">The sequence shown here is derived from an EMBL/GenBank/DDBJ whole genome shotgun (WGS) entry which is preliminary data.</text>
</comment>
<evidence type="ECO:0000259" key="2">
    <source>
        <dbReference type="Pfam" id="PF02517"/>
    </source>
</evidence>
<evidence type="ECO:0000313" key="5">
    <source>
        <dbReference type="Proteomes" id="UP000216133"/>
    </source>
</evidence>
<dbReference type="EMBL" id="NPCC01000029">
    <property type="protein sequence ID" value="PAE87774.1"/>
    <property type="molecule type" value="Genomic_DNA"/>
</dbReference>
<dbReference type="GO" id="GO:0004175">
    <property type="term" value="F:endopeptidase activity"/>
    <property type="evidence" value="ECO:0007669"/>
    <property type="project" value="UniProtKB-ARBA"/>
</dbReference>
<keyword evidence="1" id="KW-0472">Membrane</keyword>
<feature type="transmembrane region" description="Helical" evidence="1">
    <location>
        <begin position="208"/>
        <end position="230"/>
    </location>
</feature>
<dbReference type="InterPro" id="IPR052710">
    <property type="entry name" value="CAAX_protease"/>
</dbReference>
<dbReference type="Pfam" id="PF02517">
    <property type="entry name" value="Rce1-like"/>
    <property type="match status" value="1"/>
</dbReference>
<evidence type="ECO:0000313" key="4">
    <source>
        <dbReference type="EMBL" id="PAF27288.1"/>
    </source>
</evidence>
<feature type="transmembrane region" description="Helical" evidence="1">
    <location>
        <begin position="103"/>
        <end position="123"/>
    </location>
</feature>
<keyword evidence="1" id="KW-0812">Transmembrane</keyword>
<evidence type="ECO:0000313" key="3">
    <source>
        <dbReference type="EMBL" id="PAE87774.1"/>
    </source>
</evidence>
<dbReference type="Proteomes" id="UP000216207">
    <property type="component" value="Unassembled WGS sequence"/>
</dbReference>
<dbReference type="SUPFAM" id="SSF103473">
    <property type="entry name" value="MFS general substrate transporter"/>
    <property type="match status" value="1"/>
</dbReference>
<dbReference type="GO" id="GO:0080120">
    <property type="term" value="P:CAAX-box protein maturation"/>
    <property type="evidence" value="ECO:0007669"/>
    <property type="project" value="UniProtKB-ARBA"/>
</dbReference>
<organism evidence="4 5">
    <name type="scientific">Shouchella clausii</name>
    <name type="common">Alkalihalobacillus clausii</name>
    <dbReference type="NCBI Taxonomy" id="79880"/>
    <lineage>
        <taxon>Bacteria</taxon>
        <taxon>Bacillati</taxon>
        <taxon>Bacillota</taxon>
        <taxon>Bacilli</taxon>
        <taxon>Bacillales</taxon>
        <taxon>Bacillaceae</taxon>
        <taxon>Shouchella</taxon>
    </lineage>
</organism>
<keyword evidence="4" id="KW-0645">Protease</keyword>
<evidence type="ECO:0000256" key="1">
    <source>
        <dbReference type="SAM" id="Phobius"/>
    </source>
</evidence>
<feature type="transmembrane region" description="Helical" evidence="1">
    <location>
        <begin position="236"/>
        <end position="252"/>
    </location>
</feature>
<dbReference type="InterPro" id="IPR003675">
    <property type="entry name" value="Rce1/LyrA-like_dom"/>
</dbReference>